<comment type="caution">
    <text evidence="1">The sequence shown here is derived from an EMBL/GenBank/DDBJ whole genome shotgun (WGS) entry which is preliminary data.</text>
</comment>
<evidence type="ECO:0000313" key="1">
    <source>
        <dbReference type="EMBL" id="KAH0542350.1"/>
    </source>
</evidence>
<proteinExistence type="predicted"/>
<dbReference type="AlphaFoldDB" id="A0A9P8IBE7"/>
<gene>
    <name evidence="1" type="ORF">FGG08_003288</name>
</gene>
<dbReference type="OrthoDB" id="5380548at2759"/>
<protein>
    <submittedName>
        <fullName evidence="1">Uncharacterized protein</fullName>
    </submittedName>
</protein>
<evidence type="ECO:0000313" key="2">
    <source>
        <dbReference type="Proteomes" id="UP000698800"/>
    </source>
</evidence>
<accession>A0A9P8IBE7</accession>
<name>A0A9P8IBE7_9PEZI</name>
<dbReference type="Proteomes" id="UP000698800">
    <property type="component" value="Unassembled WGS sequence"/>
</dbReference>
<organism evidence="1 2">
    <name type="scientific">Glutinoglossum americanum</name>
    <dbReference type="NCBI Taxonomy" id="1670608"/>
    <lineage>
        <taxon>Eukaryota</taxon>
        <taxon>Fungi</taxon>
        <taxon>Dikarya</taxon>
        <taxon>Ascomycota</taxon>
        <taxon>Pezizomycotina</taxon>
        <taxon>Geoglossomycetes</taxon>
        <taxon>Geoglossales</taxon>
        <taxon>Geoglossaceae</taxon>
        <taxon>Glutinoglossum</taxon>
    </lineage>
</organism>
<reference evidence="1" key="1">
    <citation type="submission" date="2021-03" db="EMBL/GenBank/DDBJ databases">
        <title>Comparative genomics and phylogenomic investigation of the class Geoglossomycetes provide insights into ecological specialization and systematics.</title>
        <authorList>
            <person name="Melie T."/>
            <person name="Pirro S."/>
            <person name="Miller A.N."/>
            <person name="Quandt A."/>
        </authorList>
    </citation>
    <scope>NUCLEOTIDE SEQUENCE</scope>
    <source>
        <strain evidence="1">GBOQ0MN5Z8</strain>
    </source>
</reference>
<sequence length="102" mass="10990">MATFVPISYTYVPTGPRSKSATARRRSALKLVNIFDEIQRIKPSGAAPNTPQPAPVANNIRGNKLGIREAGMVNDGDDECDLLSIKQLLYTALQKEGFAAGD</sequence>
<dbReference type="EMBL" id="JAGHQL010000056">
    <property type="protein sequence ID" value="KAH0542350.1"/>
    <property type="molecule type" value="Genomic_DNA"/>
</dbReference>
<keyword evidence="2" id="KW-1185">Reference proteome</keyword>